<sequence length="122" mass="13836">MALLSCPGITPIPISIALRYSWCPSIPLDNTTDRIQPPYNPTHSYASLYNRQTKIIKDRACDEFITGIELLQMGVENVPALIGFERFFELLATKRFPVATFIRTKADIDYIQEPDIFHDAAC</sequence>
<dbReference type="EMBL" id="LS483250">
    <property type="protein sequence ID" value="SQD80339.1"/>
    <property type="molecule type" value="Genomic_DNA"/>
</dbReference>
<dbReference type="GO" id="GO:0004505">
    <property type="term" value="F:phenylalanine 4-monooxygenase activity"/>
    <property type="evidence" value="ECO:0007669"/>
    <property type="project" value="UniProtKB-EC"/>
</dbReference>
<evidence type="ECO:0000259" key="1">
    <source>
        <dbReference type="PROSITE" id="PS51410"/>
    </source>
</evidence>
<dbReference type="GO" id="GO:0005506">
    <property type="term" value="F:iron ion binding"/>
    <property type="evidence" value="ECO:0007669"/>
    <property type="project" value="InterPro"/>
</dbReference>
<dbReference type="KEGG" id="mya:MORIYA_3887"/>
<dbReference type="Proteomes" id="UP000250163">
    <property type="component" value="Chromosome MORIYA"/>
</dbReference>
<proteinExistence type="predicted"/>
<feature type="domain" description="Biopterin-dependent aromatic amino acid hydroxylase family profile" evidence="1">
    <location>
        <begin position="78"/>
        <end position="122"/>
    </location>
</feature>
<dbReference type="InterPro" id="IPR019774">
    <property type="entry name" value="Aromatic-AA_hydroxylase_C"/>
</dbReference>
<dbReference type="Gene3D" id="1.10.800.10">
    <property type="entry name" value="Aromatic amino acid hydroxylase"/>
    <property type="match status" value="1"/>
</dbReference>
<dbReference type="PROSITE" id="PS51410">
    <property type="entry name" value="BH4_AAA_HYDROXYL_2"/>
    <property type="match status" value="1"/>
</dbReference>
<dbReference type="SUPFAM" id="SSF56534">
    <property type="entry name" value="Aromatic aminoacid monoxygenases, catalytic and oligomerization domains"/>
    <property type="match status" value="1"/>
</dbReference>
<name>A0A330LUA3_9GAMM</name>
<evidence type="ECO:0000313" key="3">
    <source>
        <dbReference type="Proteomes" id="UP000250163"/>
    </source>
</evidence>
<protein>
    <submittedName>
        <fullName evidence="2">Phenylalanine-4-hydroxylase</fullName>
        <ecNumber evidence="2">1.14.16.1</ecNumber>
    </submittedName>
</protein>
<dbReference type="AlphaFoldDB" id="A0A330LUA3"/>
<dbReference type="InterPro" id="IPR036951">
    <property type="entry name" value="ArAA_hydroxylase_sf"/>
</dbReference>
<accession>A0A330LUA3</accession>
<reference evidence="3" key="1">
    <citation type="submission" date="2018-05" db="EMBL/GenBank/DDBJ databases">
        <authorList>
            <person name="Cea G.-C."/>
            <person name="William W."/>
        </authorList>
    </citation>
    <scope>NUCLEOTIDE SEQUENCE [LARGE SCALE GENOMIC DNA]</scope>
    <source>
        <strain evidence="3">DB21MT 5</strain>
    </source>
</reference>
<keyword evidence="2" id="KW-0560">Oxidoreductase</keyword>
<evidence type="ECO:0000313" key="2">
    <source>
        <dbReference type="EMBL" id="SQD80339.1"/>
    </source>
</evidence>
<keyword evidence="3" id="KW-1185">Reference proteome</keyword>
<organism evidence="2 3">
    <name type="scientific">Moritella yayanosii</name>
    <dbReference type="NCBI Taxonomy" id="69539"/>
    <lineage>
        <taxon>Bacteria</taxon>
        <taxon>Pseudomonadati</taxon>
        <taxon>Pseudomonadota</taxon>
        <taxon>Gammaproteobacteria</taxon>
        <taxon>Alteromonadales</taxon>
        <taxon>Moritellaceae</taxon>
        <taxon>Moritella</taxon>
    </lineage>
</organism>
<dbReference type="EC" id="1.14.16.1" evidence="2"/>
<gene>
    <name evidence="2" type="ORF">MORIYA_3887</name>
</gene>
<dbReference type="InterPro" id="IPR036329">
    <property type="entry name" value="Aro-AA_hydroxylase_C_sf"/>
</dbReference>